<keyword evidence="11" id="KW-1185">Reference proteome</keyword>
<evidence type="ECO:0000313" key="10">
    <source>
        <dbReference type="EMBL" id="BBE16668.1"/>
    </source>
</evidence>
<feature type="transmembrane region" description="Helical" evidence="8">
    <location>
        <begin position="235"/>
        <end position="256"/>
    </location>
</feature>
<dbReference type="PANTHER" id="PTHR48090">
    <property type="entry name" value="UNDECAPRENYL-PHOSPHATE 4-DEOXY-4-FORMAMIDO-L-ARABINOSE TRANSFERASE-RELATED"/>
    <property type="match status" value="1"/>
</dbReference>
<dbReference type="CDD" id="cd04187">
    <property type="entry name" value="DPM1_like_bac"/>
    <property type="match status" value="1"/>
</dbReference>
<dbReference type="Gene3D" id="3.90.550.10">
    <property type="entry name" value="Spore Coat Polysaccharide Biosynthesis Protein SpsA, Chain A"/>
    <property type="match status" value="1"/>
</dbReference>
<dbReference type="PANTHER" id="PTHR48090:SF3">
    <property type="entry name" value="UNDECAPRENYL-PHOSPHATE 4-DEOXY-4-FORMAMIDO-L-ARABINOSE TRANSFERASE"/>
    <property type="match status" value="1"/>
</dbReference>
<keyword evidence="1" id="KW-1003">Cell membrane</keyword>
<reference evidence="10" key="1">
    <citation type="journal article" date="2020" name="Int. J. Syst. Evol. Microbiol.">
        <title>Aquipluma nitroreducens gen. nov. sp. nov., a novel facultatively anaerobic bacterium isolated from a freshwater lake.</title>
        <authorList>
            <person name="Watanabe M."/>
            <person name="Kojima H."/>
            <person name="Fukui M."/>
        </authorList>
    </citation>
    <scope>NUCLEOTIDE SEQUENCE</scope>
    <source>
        <strain evidence="10">MeG22</strain>
    </source>
</reference>
<dbReference type="AlphaFoldDB" id="A0A5K7S532"/>
<dbReference type="EMBL" id="AP018694">
    <property type="protein sequence ID" value="BBE16668.1"/>
    <property type="molecule type" value="Genomic_DNA"/>
</dbReference>
<dbReference type="InterPro" id="IPR029044">
    <property type="entry name" value="Nucleotide-diphossugar_trans"/>
</dbReference>
<gene>
    <name evidence="10" type="ORF">AQPE_0811</name>
</gene>
<keyword evidence="2" id="KW-0328">Glycosyltransferase</keyword>
<dbReference type="Proteomes" id="UP001193389">
    <property type="component" value="Chromosome"/>
</dbReference>
<proteinExistence type="predicted"/>
<sequence>MDISVVVPLFNEVESLPELTSWIDRVMEANRFSYEIILIDDGSTDGSWELIEQLCLQNTCIKGIKFRRNYGKSAGLYCGFEQAEGHVVITMDADLQDSPEEIPELYRMITEEKYDMVSGWKKKRYDPIFSKNLPSKFYNWTARRMTGIKLHDFNCGLKAYRKQVVKSIEVYGDMHRYIPVLAKWAGFKRIGEKVVQHQERKFGVTKFGMERFIRGPLDLLSVIFISKFSKRPMHFFGVFGTLMFILGLAAAIWEGSQKIILTLHNQRAPRITESPYFYLALTAMIIGTQLFLAGFLAELNVRNSTDRNSYLIDKRTNV</sequence>
<evidence type="ECO:0000256" key="3">
    <source>
        <dbReference type="ARBA" id="ARBA00022679"/>
    </source>
</evidence>
<dbReference type="Pfam" id="PF00535">
    <property type="entry name" value="Glycos_transf_2"/>
    <property type="match status" value="1"/>
</dbReference>
<evidence type="ECO:0000256" key="7">
    <source>
        <dbReference type="ARBA" id="ARBA00023136"/>
    </source>
</evidence>
<feature type="transmembrane region" description="Helical" evidence="8">
    <location>
        <begin position="276"/>
        <end position="297"/>
    </location>
</feature>
<dbReference type="KEGG" id="anf:AQPE_0811"/>
<evidence type="ECO:0000256" key="2">
    <source>
        <dbReference type="ARBA" id="ARBA00022676"/>
    </source>
</evidence>
<dbReference type="SUPFAM" id="SSF53448">
    <property type="entry name" value="Nucleotide-diphospho-sugar transferases"/>
    <property type="match status" value="1"/>
</dbReference>
<keyword evidence="6 8" id="KW-1133">Transmembrane helix</keyword>
<feature type="domain" description="Glycosyltransferase 2-like" evidence="9">
    <location>
        <begin position="4"/>
        <end position="167"/>
    </location>
</feature>
<keyword evidence="7 8" id="KW-0472">Membrane</keyword>
<keyword evidence="3 10" id="KW-0808">Transferase</keyword>
<keyword evidence="5" id="KW-0448">Lipopolysaccharide biosynthesis</keyword>
<evidence type="ECO:0000256" key="1">
    <source>
        <dbReference type="ARBA" id="ARBA00022475"/>
    </source>
</evidence>
<dbReference type="InterPro" id="IPR050256">
    <property type="entry name" value="Glycosyltransferase_2"/>
</dbReference>
<dbReference type="GO" id="GO:0005886">
    <property type="term" value="C:plasma membrane"/>
    <property type="evidence" value="ECO:0007669"/>
    <property type="project" value="TreeGrafter"/>
</dbReference>
<accession>A0A5K7S532</accession>
<dbReference type="RefSeq" id="WP_318349722.1">
    <property type="nucleotide sequence ID" value="NZ_AP018694.1"/>
</dbReference>
<evidence type="ECO:0000313" key="11">
    <source>
        <dbReference type="Proteomes" id="UP001193389"/>
    </source>
</evidence>
<evidence type="ECO:0000256" key="6">
    <source>
        <dbReference type="ARBA" id="ARBA00022989"/>
    </source>
</evidence>
<evidence type="ECO:0000256" key="8">
    <source>
        <dbReference type="SAM" id="Phobius"/>
    </source>
</evidence>
<evidence type="ECO:0000259" key="9">
    <source>
        <dbReference type="Pfam" id="PF00535"/>
    </source>
</evidence>
<evidence type="ECO:0000256" key="5">
    <source>
        <dbReference type="ARBA" id="ARBA00022985"/>
    </source>
</evidence>
<dbReference type="GO" id="GO:0099621">
    <property type="term" value="F:undecaprenyl-phosphate 4-deoxy-4-formamido-L-arabinose transferase activity"/>
    <property type="evidence" value="ECO:0007669"/>
    <property type="project" value="TreeGrafter"/>
</dbReference>
<evidence type="ECO:0000256" key="4">
    <source>
        <dbReference type="ARBA" id="ARBA00022692"/>
    </source>
</evidence>
<keyword evidence="4 8" id="KW-0812">Transmembrane</keyword>
<dbReference type="InterPro" id="IPR001173">
    <property type="entry name" value="Glyco_trans_2-like"/>
</dbReference>
<dbReference type="GO" id="GO:0009103">
    <property type="term" value="P:lipopolysaccharide biosynthetic process"/>
    <property type="evidence" value="ECO:0007669"/>
    <property type="project" value="UniProtKB-KW"/>
</dbReference>
<name>A0A5K7S532_9BACT</name>
<protein>
    <submittedName>
        <fullName evidence="10">Glycosyl transferase, group 2 family protein</fullName>
    </submittedName>
</protein>
<organism evidence="10 11">
    <name type="scientific">Aquipluma nitroreducens</name>
    <dbReference type="NCBI Taxonomy" id="2010828"/>
    <lineage>
        <taxon>Bacteria</taxon>
        <taxon>Pseudomonadati</taxon>
        <taxon>Bacteroidota</taxon>
        <taxon>Bacteroidia</taxon>
        <taxon>Marinilabiliales</taxon>
        <taxon>Prolixibacteraceae</taxon>
        <taxon>Aquipluma</taxon>
    </lineage>
</organism>